<organism evidence="3 4">
    <name type="scientific">Actinoplanes philippinensis</name>
    <dbReference type="NCBI Taxonomy" id="35752"/>
    <lineage>
        <taxon>Bacteria</taxon>
        <taxon>Bacillati</taxon>
        <taxon>Actinomycetota</taxon>
        <taxon>Actinomycetes</taxon>
        <taxon>Micromonosporales</taxon>
        <taxon>Micromonosporaceae</taxon>
        <taxon>Actinoplanes</taxon>
    </lineage>
</organism>
<proteinExistence type="predicted"/>
<name>A0A1I1ZLS9_9ACTN</name>
<dbReference type="OrthoDB" id="3281183at2"/>
<protein>
    <submittedName>
        <fullName evidence="3">Glycosyltransferase involved in cell wall bisynthesis</fullName>
    </submittedName>
</protein>
<evidence type="ECO:0000313" key="4">
    <source>
        <dbReference type="Proteomes" id="UP000199645"/>
    </source>
</evidence>
<dbReference type="PANTHER" id="PTHR12526:SF510">
    <property type="entry name" value="D-INOSITOL 3-PHOSPHATE GLYCOSYLTRANSFERASE"/>
    <property type="match status" value="1"/>
</dbReference>
<sequence length="386" mass="41088">MRVAHVISEFSGREAMGRTVTETVQRVPGEHHLITTHVVDGGHVFAGTHELGGSLETFPLGRAPELAGVLAGMRPDLVHVHAGALGPLLALHPALRPYPKLLTVYAWPTLPGPRALRRGTLTEMWSSNVLRPRVAATTVLPPSLAAAALRRAGVTTILTPDPRVEERLGRPGGPEIVRYACGAPDDERRARFDRESPVIVFAGRAETVRGLDTLLDAFGTVRERVPGVRLRLLLIPRPELPAILARAGSAGEAIDVVTEPVPDLLGEFAAAQVGTWPFKFDYTTSPPAMALVEAMAVGLPVVGTDVACVRAVLEPGVNGLSVPPTDPPALARALIELLTDEVAWRRYAVAGRESARDHMGWEQATGRAAAAYRALTGGLAHRLTSG</sequence>
<dbReference type="EMBL" id="FONV01000001">
    <property type="protein sequence ID" value="SFE31533.1"/>
    <property type="molecule type" value="Genomic_DNA"/>
</dbReference>
<dbReference type="GO" id="GO:0016757">
    <property type="term" value="F:glycosyltransferase activity"/>
    <property type="evidence" value="ECO:0007669"/>
    <property type="project" value="UniProtKB-KW"/>
</dbReference>
<dbReference type="Pfam" id="PF13692">
    <property type="entry name" value="Glyco_trans_1_4"/>
    <property type="match status" value="1"/>
</dbReference>
<dbReference type="SUPFAM" id="SSF53756">
    <property type="entry name" value="UDP-Glycosyltransferase/glycogen phosphorylase"/>
    <property type="match status" value="1"/>
</dbReference>
<dbReference type="RefSeq" id="WP_093608841.1">
    <property type="nucleotide sequence ID" value="NZ_BOMT01000014.1"/>
</dbReference>
<dbReference type="PANTHER" id="PTHR12526">
    <property type="entry name" value="GLYCOSYLTRANSFERASE"/>
    <property type="match status" value="1"/>
</dbReference>
<dbReference type="Proteomes" id="UP000199645">
    <property type="component" value="Unassembled WGS sequence"/>
</dbReference>
<gene>
    <name evidence="3" type="ORF">SAMN05421541_101126</name>
</gene>
<dbReference type="Gene3D" id="3.40.50.2000">
    <property type="entry name" value="Glycogen Phosphorylase B"/>
    <property type="match status" value="2"/>
</dbReference>
<keyword evidence="1" id="KW-0328">Glycosyltransferase</keyword>
<dbReference type="AlphaFoldDB" id="A0A1I1ZLS9"/>
<dbReference type="STRING" id="35752.SAMN05421541_101126"/>
<keyword evidence="4" id="KW-1185">Reference proteome</keyword>
<dbReference type="CDD" id="cd03801">
    <property type="entry name" value="GT4_PimA-like"/>
    <property type="match status" value="1"/>
</dbReference>
<accession>A0A1I1ZLS9</accession>
<evidence type="ECO:0000313" key="3">
    <source>
        <dbReference type="EMBL" id="SFE31533.1"/>
    </source>
</evidence>
<evidence type="ECO:0000256" key="1">
    <source>
        <dbReference type="ARBA" id="ARBA00022676"/>
    </source>
</evidence>
<evidence type="ECO:0000256" key="2">
    <source>
        <dbReference type="ARBA" id="ARBA00022679"/>
    </source>
</evidence>
<reference evidence="3 4" key="1">
    <citation type="submission" date="2016-10" db="EMBL/GenBank/DDBJ databases">
        <authorList>
            <person name="de Groot N.N."/>
        </authorList>
    </citation>
    <scope>NUCLEOTIDE SEQUENCE [LARGE SCALE GENOMIC DNA]</scope>
    <source>
        <strain evidence="3 4">DSM 43019</strain>
    </source>
</reference>
<keyword evidence="2 3" id="KW-0808">Transferase</keyword>